<evidence type="ECO:0000313" key="3">
    <source>
        <dbReference type="Proteomes" id="UP001066276"/>
    </source>
</evidence>
<sequence>MFEGGLGGKVDASIQVSPVKVDGKSQVSVGDGDGSSTKLESGDGAKSGAGWVKLLASQFLADLRLAIKRVGLEPSSYGTHSFRIGAAMEARRQAELFLYWSLNYRKQNGKYDSKDREAAVKVWELPASFGMAGKQSYNVKK</sequence>
<dbReference type="AlphaFoldDB" id="A0AAV7MMT6"/>
<accession>A0AAV7MMT6</accession>
<evidence type="ECO:0000256" key="1">
    <source>
        <dbReference type="SAM" id="MobiDB-lite"/>
    </source>
</evidence>
<name>A0AAV7MMT6_PLEWA</name>
<keyword evidence="3" id="KW-1185">Reference proteome</keyword>
<comment type="caution">
    <text evidence="2">The sequence shown here is derived from an EMBL/GenBank/DDBJ whole genome shotgun (WGS) entry which is preliminary data.</text>
</comment>
<reference evidence="2" key="1">
    <citation type="journal article" date="2022" name="bioRxiv">
        <title>Sequencing and chromosome-scale assembly of the giantPleurodeles waltlgenome.</title>
        <authorList>
            <person name="Brown T."/>
            <person name="Elewa A."/>
            <person name="Iarovenko S."/>
            <person name="Subramanian E."/>
            <person name="Araus A.J."/>
            <person name="Petzold A."/>
            <person name="Susuki M."/>
            <person name="Suzuki K.-i.T."/>
            <person name="Hayashi T."/>
            <person name="Toyoda A."/>
            <person name="Oliveira C."/>
            <person name="Osipova E."/>
            <person name="Leigh N.D."/>
            <person name="Simon A."/>
            <person name="Yun M.H."/>
        </authorList>
    </citation>
    <scope>NUCLEOTIDE SEQUENCE</scope>
    <source>
        <strain evidence="2">20211129_DDA</strain>
        <tissue evidence="2">Liver</tissue>
    </source>
</reference>
<proteinExistence type="predicted"/>
<dbReference type="EMBL" id="JANPWB010000013">
    <property type="protein sequence ID" value="KAJ1104065.1"/>
    <property type="molecule type" value="Genomic_DNA"/>
</dbReference>
<dbReference type="Proteomes" id="UP001066276">
    <property type="component" value="Chromosome 9"/>
</dbReference>
<evidence type="ECO:0008006" key="4">
    <source>
        <dbReference type="Google" id="ProtNLM"/>
    </source>
</evidence>
<protein>
    <recommendedName>
        <fullName evidence="4">Tyr recombinase domain-containing protein</fullName>
    </recommendedName>
</protein>
<feature type="region of interest" description="Disordered" evidence="1">
    <location>
        <begin position="23"/>
        <end position="46"/>
    </location>
</feature>
<feature type="compositionally biased region" description="Low complexity" evidence="1">
    <location>
        <begin position="24"/>
        <end position="36"/>
    </location>
</feature>
<gene>
    <name evidence="2" type="ORF">NDU88_001480</name>
</gene>
<organism evidence="2 3">
    <name type="scientific">Pleurodeles waltl</name>
    <name type="common">Iberian ribbed newt</name>
    <dbReference type="NCBI Taxonomy" id="8319"/>
    <lineage>
        <taxon>Eukaryota</taxon>
        <taxon>Metazoa</taxon>
        <taxon>Chordata</taxon>
        <taxon>Craniata</taxon>
        <taxon>Vertebrata</taxon>
        <taxon>Euteleostomi</taxon>
        <taxon>Amphibia</taxon>
        <taxon>Batrachia</taxon>
        <taxon>Caudata</taxon>
        <taxon>Salamandroidea</taxon>
        <taxon>Salamandridae</taxon>
        <taxon>Pleurodelinae</taxon>
        <taxon>Pleurodeles</taxon>
    </lineage>
</organism>
<evidence type="ECO:0000313" key="2">
    <source>
        <dbReference type="EMBL" id="KAJ1104065.1"/>
    </source>
</evidence>